<proteinExistence type="predicted"/>
<feature type="compositionally biased region" description="Basic residues" evidence="1">
    <location>
        <begin position="1"/>
        <end position="16"/>
    </location>
</feature>
<feature type="compositionally biased region" description="Low complexity" evidence="1">
    <location>
        <begin position="17"/>
        <end position="30"/>
    </location>
</feature>
<dbReference type="EMBL" id="VSSQ01006278">
    <property type="protein sequence ID" value="MPM32132.1"/>
    <property type="molecule type" value="Genomic_DNA"/>
</dbReference>
<sequence length="218" mass="24271">MHPRRQYRFLKPRPRCARGPPARPASSALPEGVKPPAPWEWRGQRAFPLKPAALRTAGQNAPPRRSEQTPVPHCPQARFPRSKARPGFRSLRQSLRKQERKAPPGGTARMQTPPGRCPPRGWRKAVRYSTRQNREIFPLNFGPGRRAAAASPSCRPRQGHSGGRFSHPWSGKNPPGNLPRSPAREPPPAAVRPPPGCPARCGTPRRTPPGLLKISRWF</sequence>
<dbReference type="AlphaFoldDB" id="A0A644YU95"/>
<organism evidence="2">
    <name type="scientific">bioreactor metagenome</name>
    <dbReference type="NCBI Taxonomy" id="1076179"/>
    <lineage>
        <taxon>unclassified sequences</taxon>
        <taxon>metagenomes</taxon>
        <taxon>ecological metagenomes</taxon>
    </lineage>
</organism>
<feature type="compositionally biased region" description="Pro residues" evidence="1">
    <location>
        <begin position="184"/>
        <end position="197"/>
    </location>
</feature>
<accession>A0A644YU95</accession>
<name>A0A644YU95_9ZZZZ</name>
<comment type="caution">
    <text evidence="2">The sequence shown here is derived from an EMBL/GenBank/DDBJ whole genome shotgun (WGS) entry which is preliminary data.</text>
</comment>
<feature type="compositionally biased region" description="Low complexity" evidence="1">
    <location>
        <begin position="145"/>
        <end position="156"/>
    </location>
</feature>
<protein>
    <submittedName>
        <fullName evidence="2">Uncharacterized protein</fullName>
    </submittedName>
</protein>
<evidence type="ECO:0000313" key="2">
    <source>
        <dbReference type="EMBL" id="MPM32132.1"/>
    </source>
</evidence>
<gene>
    <name evidence="2" type="ORF">SDC9_78691</name>
</gene>
<reference evidence="2" key="1">
    <citation type="submission" date="2019-08" db="EMBL/GenBank/DDBJ databases">
        <authorList>
            <person name="Kucharzyk K."/>
            <person name="Murdoch R.W."/>
            <person name="Higgins S."/>
            <person name="Loffler F."/>
        </authorList>
    </citation>
    <scope>NUCLEOTIDE SEQUENCE</scope>
</reference>
<evidence type="ECO:0000256" key="1">
    <source>
        <dbReference type="SAM" id="MobiDB-lite"/>
    </source>
</evidence>
<feature type="region of interest" description="Disordered" evidence="1">
    <location>
        <begin position="1"/>
        <end position="218"/>
    </location>
</feature>